<organism evidence="2 3">
    <name type="scientific">Candidatus Nephthysia bennettiae</name>
    <dbReference type="NCBI Taxonomy" id="3127016"/>
    <lineage>
        <taxon>Bacteria</taxon>
        <taxon>Bacillati</taxon>
        <taxon>Candidatus Dormiibacterota</taxon>
        <taxon>Candidatus Dormibacteria</taxon>
        <taxon>Candidatus Dormibacterales</taxon>
        <taxon>Candidatus Dormibacteraceae</taxon>
        <taxon>Candidatus Nephthysia</taxon>
    </lineage>
</organism>
<dbReference type="InterPro" id="IPR015797">
    <property type="entry name" value="NUDIX_hydrolase-like_dom_sf"/>
</dbReference>
<gene>
    <name evidence="2" type="ORF">JF922_07460</name>
</gene>
<sequence length="205" mass="23550">MAGPLIEHVLCVRREDVFPDGAWHGFVDQGLERVQRVLREASFFMPRSEVEDDPGYQQIIPYVVFRHDGRYLLTHRLKASSEKRLRQLYSLGVGGHINPGDLDHGDPIADGLKREWEEEVVYEGRVETRLLGLINDDSSPVSKVHLAVVFLIDGDRPEITIRETDKLSGELLTLEEMRIYYLAMESWSQLVYDRLVAEARVAGYR</sequence>
<feature type="domain" description="Nudix hydrolase" evidence="1">
    <location>
        <begin position="55"/>
        <end position="197"/>
    </location>
</feature>
<keyword evidence="3" id="KW-1185">Reference proteome</keyword>
<accession>A0A934K3R9</accession>
<dbReference type="InterPro" id="IPR000086">
    <property type="entry name" value="NUDIX_hydrolase_dom"/>
</dbReference>
<protein>
    <submittedName>
        <fullName evidence="2">NUDIX domain-containing protein</fullName>
    </submittedName>
</protein>
<name>A0A934K3R9_9BACT</name>
<proteinExistence type="predicted"/>
<evidence type="ECO:0000259" key="1">
    <source>
        <dbReference type="PROSITE" id="PS51462"/>
    </source>
</evidence>
<evidence type="ECO:0000313" key="2">
    <source>
        <dbReference type="EMBL" id="MBJ7597910.1"/>
    </source>
</evidence>
<dbReference type="EMBL" id="JAEKNR010000083">
    <property type="protein sequence ID" value="MBJ7597910.1"/>
    <property type="molecule type" value="Genomic_DNA"/>
</dbReference>
<dbReference type="PROSITE" id="PS51462">
    <property type="entry name" value="NUDIX"/>
    <property type="match status" value="1"/>
</dbReference>
<dbReference type="AlphaFoldDB" id="A0A934K3R9"/>
<dbReference type="Proteomes" id="UP000612893">
    <property type="component" value="Unassembled WGS sequence"/>
</dbReference>
<dbReference type="SUPFAM" id="SSF55811">
    <property type="entry name" value="Nudix"/>
    <property type="match status" value="1"/>
</dbReference>
<dbReference type="Gene3D" id="3.90.79.10">
    <property type="entry name" value="Nucleoside Triphosphate Pyrophosphohydrolase"/>
    <property type="match status" value="1"/>
</dbReference>
<dbReference type="RefSeq" id="WP_338200520.1">
    <property type="nucleotide sequence ID" value="NZ_JAEKNR010000083.1"/>
</dbReference>
<evidence type="ECO:0000313" key="3">
    <source>
        <dbReference type="Proteomes" id="UP000612893"/>
    </source>
</evidence>
<comment type="caution">
    <text evidence="2">The sequence shown here is derived from an EMBL/GenBank/DDBJ whole genome shotgun (WGS) entry which is preliminary data.</text>
</comment>
<reference evidence="2" key="1">
    <citation type="submission" date="2020-10" db="EMBL/GenBank/DDBJ databases">
        <title>Ca. Dormibacterota MAGs.</title>
        <authorList>
            <person name="Montgomery K."/>
        </authorList>
    </citation>
    <scope>NUCLEOTIDE SEQUENCE [LARGE SCALE GENOMIC DNA]</scope>
    <source>
        <strain evidence="2">SC8812_S17_10</strain>
    </source>
</reference>